<reference evidence="3" key="1">
    <citation type="submission" date="2020-10" db="EMBL/GenBank/DDBJ databases">
        <title>Unveiling of a novel bifunctional photoreceptor, Dualchrome1, isolated from a cosmopolitan green alga.</title>
        <authorList>
            <person name="Suzuki S."/>
            <person name="Kawachi M."/>
        </authorList>
    </citation>
    <scope>NUCLEOTIDE SEQUENCE</scope>
    <source>
        <strain evidence="3">NIES 2893</strain>
    </source>
</reference>
<feature type="domain" description="PCI" evidence="2">
    <location>
        <begin position="216"/>
        <end position="389"/>
    </location>
</feature>
<evidence type="ECO:0000259" key="2">
    <source>
        <dbReference type="PROSITE" id="PS50250"/>
    </source>
</evidence>
<dbReference type="InterPro" id="IPR045237">
    <property type="entry name" value="COPS7/eIF3m"/>
</dbReference>
<dbReference type="InterPro" id="IPR000717">
    <property type="entry name" value="PCI_dom"/>
</dbReference>
<dbReference type="AlphaFoldDB" id="A0A830HWT6"/>
<evidence type="ECO:0000313" key="3">
    <source>
        <dbReference type="EMBL" id="GHP10270.1"/>
    </source>
</evidence>
<dbReference type="PANTHER" id="PTHR15350">
    <property type="entry name" value="COP9 SIGNALOSOME COMPLEX SUBUNIT 7/DENDRITIC CELL PROTEIN GA17"/>
    <property type="match status" value="1"/>
</dbReference>
<comment type="similarity">
    <text evidence="1">Belongs to the CSN7/EIF3M family. CSN7 subfamily.</text>
</comment>
<protein>
    <recommendedName>
        <fullName evidence="2">PCI domain-containing protein</fullName>
    </recommendedName>
</protein>
<organism evidence="3 4">
    <name type="scientific">Pycnococcus provasolii</name>
    <dbReference type="NCBI Taxonomy" id="41880"/>
    <lineage>
        <taxon>Eukaryota</taxon>
        <taxon>Viridiplantae</taxon>
        <taxon>Chlorophyta</taxon>
        <taxon>Pseudoscourfieldiophyceae</taxon>
        <taxon>Pseudoscourfieldiales</taxon>
        <taxon>Pycnococcaceae</taxon>
        <taxon>Pycnococcus</taxon>
    </lineage>
</organism>
<evidence type="ECO:0000313" key="4">
    <source>
        <dbReference type="Proteomes" id="UP000660262"/>
    </source>
</evidence>
<proteinExistence type="inferred from homology"/>
<dbReference type="PANTHER" id="PTHR15350:SF2">
    <property type="entry name" value="EUKARYOTIC TRANSLATION INITIATION FACTOR 3 SUBUNIT M"/>
    <property type="match status" value="1"/>
</dbReference>
<evidence type="ECO:0000256" key="1">
    <source>
        <dbReference type="ARBA" id="ARBA00008482"/>
    </source>
</evidence>
<name>A0A830HWT6_9CHLO</name>
<dbReference type="GO" id="GO:0002183">
    <property type="term" value="P:cytoplasmic translational initiation"/>
    <property type="evidence" value="ECO:0007669"/>
    <property type="project" value="TreeGrafter"/>
</dbReference>
<dbReference type="Proteomes" id="UP000660262">
    <property type="component" value="Unassembled WGS sequence"/>
</dbReference>
<dbReference type="PROSITE" id="PS50250">
    <property type="entry name" value="PCI"/>
    <property type="match status" value="1"/>
</dbReference>
<dbReference type="EMBL" id="BNJQ01000028">
    <property type="protein sequence ID" value="GHP10270.1"/>
    <property type="molecule type" value="Genomic_DNA"/>
</dbReference>
<comment type="caution">
    <text evidence="3">The sequence shown here is derived from an EMBL/GenBank/DDBJ whole genome shotgun (WGS) entry which is preliminary data.</text>
</comment>
<gene>
    <name evidence="3" type="ORF">PPROV_000900200</name>
</gene>
<dbReference type="OrthoDB" id="10267031at2759"/>
<sequence>MSVAAVLPVSRSSSVVLNLGDAPAVISLASLIGDAALSAKVNSLVERGDAPGCIHALLPAASTLLASSQYSNGQVSSAFAILASTAEESGVEGSALHDLLLEIANTAKSAGSASEKPEEKAQRSAARVKALAAVYHVAAAPVTRANILQILLETAHERNVDALVAPVLARVDSWVEAWALPTAEAQKLHRACVDVAEALYAGETGGPAAERAACTAVLERMEAYLKTFEAPGSNAAAGVEVARRACALFLAAPHTFASDMLNLSAVKALASAPDAASKAAGSLLTAFLTGTNDAVASALSAHKAALPALGLDEGKLRSKARLCMLAAAASASRANGGNGVVSYADLRATLGTSDDMVLEATVLEAVHHGVVVAKMDQIESTVTFEDVTPRVFGDEEWKTLLHDLKRWEVGLQRLMHVTL</sequence>
<accession>A0A830HWT6</accession>
<dbReference type="GO" id="GO:0005852">
    <property type="term" value="C:eukaryotic translation initiation factor 3 complex"/>
    <property type="evidence" value="ECO:0007669"/>
    <property type="project" value="TreeGrafter"/>
</dbReference>
<dbReference type="SMART" id="SM00088">
    <property type="entry name" value="PINT"/>
    <property type="match status" value="1"/>
</dbReference>
<keyword evidence="4" id="KW-1185">Reference proteome</keyword>